<evidence type="ECO:0000313" key="1">
    <source>
        <dbReference type="EMBL" id="MDF8334983.1"/>
    </source>
</evidence>
<comment type="caution">
    <text evidence="1">The sequence shown here is derived from an EMBL/GenBank/DDBJ whole genome shotgun (WGS) entry which is preliminary data.</text>
</comment>
<protein>
    <submittedName>
        <fullName evidence="1">Uncharacterized protein</fullName>
    </submittedName>
</protein>
<organism evidence="1 2">
    <name type="scientific">Novosphingobium cyanobacteriorum</name>
    <dbReference type="NCBI Taxonomy" id="3024215"/>
    <lineage>
        <taxon>Bacteria</taxon>
        <taxon>Pseudomonadati</taxon>
        <taxon>Pseudomonadota</taxon>
        <taxon>Alphaproteobacteria</taxon>
        <taxon>Sphingomonadales</taxon>
        <taxon>Sphingomonadaceae</taxon>
        <taxon>Novosphingobium</taxon>
    </lineage>
</organism>
<sequence>MAFPVEAASRFDSGWSDYAVGDDTDAVAALGLGDLPGDDGGVMRNS</sequence>
<dbReference type="Proteomes" id="UP001222770">
    <property type="component" value="Unassembled WGS sequence"/>
</dbReference>
<reference evidence="1 2" key="1">
    <citation type="submission" date="2023-03" db="EMBL/GenBank/DDBJ databases">
        <title>Novosphingobium cyanobacteriorum sp. nov., isolated from a eutrophic reservoir during the Microcystis bloom period.</title>
        <authorList>
            <person name="Kang M."/>
            <person name="Le V."/>
            <person name="Ko S.-R."/>
            <person name="Lee S.-A."/>
            <person name="Ahn C.-Y."/>
        </authorList>
    </citation>
    <scope>NUCLEOTIDE SEQUENCE [LARGE SCALE GENOMIC DNA]</scope>
    <source>
        <strain evidence="1 2">HBC54</strain>
    </source>
</reference>
<keyword evidence="2" id="KW-1185">Reference proteome</keyword>
<proteinExistence type="predicted"/>
<accession>A0ABT6CP18</accession>
<dbReference type="RefSeq" id="WP_277279754.1">
    <property type="nucleotide sequence ID" value="NZ_JAROCY010000019.1"/>
</dbReference>
<name>A0ABT6CP18_9SPHN</name>
<dbReference type="EMBL" id="JAROCY010000019">
    <property type="protein sequence ID" value="MDF8334983.1"/>
    <property type="molecule type" value="Genomic_DNA"/>
</dbReference>
<evidence type="ECO:0000313" key="2">
    <source>
        <dbReference type="Proteomes" id="UP001222770"/>
    </source>
</evidence>
<gene>
    <name evidence="1" type="ORF">POM99_17375</name>
</gene>